<dbReference type="InterPro" id="IPR051451">
    <property type="entry name" value="PhoH2-like"/>
</dbReference>
<dbReference type="RefSeq" id="WP_095328584.1">
    <property type="nucleotide sequence ID" value="NZ_NPBQ01000013.1"/>
</dbReference>
<evidence type="ECO:0000256" key="1">
    <source>
        <dbReference type="ARBA" id="ARBA00022741"/>
    </source>
</evidence>
<dbReference type="PANTHER" id="PTHR30473:SF2">
    <property type="entry name" value="PIN DOMAIN-CONTAINING PROTEIN"/>
    <property type="match status" value="1"/>
</dbReference>
<dbReference type="Pfam" id="PF02562">
    <property type="entry name" value="PhoH"/>
    <property type="match status" value="1"/>
</dbReference>
<keyword evidence="2" id="KW-0067">ATP-binding</keyword>
<accession>A0AA91Z2F6</accession>
<dbReference type="PANTHER" id="PTHR30473">
    <property type="entry name" value="PROTEIN PHOH"/>
    <property type="match status" value="1"/>
</dbReference>
<evidence type="ECO:0000313" key="5">
    <source>
        <dbReference type="Proteomes" id="UP000216961"/>
    </source>
</evidence>
<name>A0AA91Z2F6_NIACI</name>
<comment type="caution">
    <text evidence="4">The sequence shown here is derived from an EMBL/GenBank/DDBJ whole genome shotgun (WGS) entry which is preliminary data.</text>
</comment>
<dbReference type="SUPFAM" id="SSF52540">
    <property type="entry name" value="P-loop containing nucleoside triphosphate hydrolases"/>
    <property type="match status" value="1"/>
</dbReference>
<dbReference type="Proteomes" id="UP000216961">
    <property type="component" value="Unassembled WGS sequence"/>
</dbReference>
<reference evidence="4 5" key="1">
    <citation type="submission" date="2017-07" db="EMBL/GenBank/DDBJ databases">
        <title>Isolation and whole genome analysis of endospore-forming bacteria from heroin.</title>
        <authorList>
            <person name="Kalinowski J."/>
            <person name="Ahrens B."/>
            <person name="Al-Dilaimi A."/>
            <person name="Winkler A."/>
            <person name="Wibberg D."/>
            <person name="Schleenbecker U."/>
            <person name="Ruckert C."/>
            <person name="Wolfel R."/>
            <person name="Grass G."/>
        </authorList>
    </citation>
    <scope>NUCLEOTIDE SEQUENCE [LARGE SCALE GENOMIC DNA]</scope>
    <source>
        <strain evidence="4 5">7521-2</strain>
    </source>
</reference>
<organism evidence="4 5">
    <name type="scientific">Niallia circulans</name>
    <name type="common">Bacillus circulans</name>
    <dbReference type="NCBI Taxonomy" id="1397"/>
    <lineage>
        <taxon>Bacteria</taxon>
        <taxon>Bacillati</taxon>
        <taxon>Bacillota</taxon>
        <taxon>Bacilli</taxon>
        <taxon>Bacillales</taxon>
        <taxon>Bacillaceae</taxon>
        <taxon>Niallia</taxon>
    </lineage>
</organism>
<dbReference type="InterPro" id="IPR027417">
    <property type="entry name" value="P-loop_NTPase"/>
</dbReference>
<keyword evidence="1" id="KW-0547">Nucleotide-binding</keyword>
<proteinExistence type="predicted"/>
<protein>
    <recommendedName>
        <fullName evidence="3">PhoH-like protein domain-containing protein</fullName>
    </recommendedName>
</protein>
<dbReference type="EMBL" id="NPBQ01000013">
    <property type="protein sequence ID" value="PAD85042.1"/>
    <property type="molecule type" value="Genomic_DNA"/>
</dbReference>
<gene>
    <name evidence="4" type="ORF">CHH57_01650</name>
</gene>
<evidence type="ECO:0000313" key="4">
    <source>
        <dbReference type="EMBL" id="PAD85042.1"/>
    </source>
</evidence>
<evidence type="ECO:0000256" key="2">
    <source>
        <dbReference type="ARBA" id="ARBA00022840"/>
    </source>
</evidence>
<dbReference type="Gene3D" id="3.40.50.300">
    <property type="entry name" value="P-loop containing nucleotide triphosphate hydrolases"/>
    <property type="match status" value="1"/>
</dbReference>
<feature type="domain" description="PhoH-like protein" evidence="3">
    <location>
        <begin position="24"/>
        <end position="216"/>
    </location>
</feature>
<evidence type="ECO:0000259" key="3">
    <source>
        <dbReference type="Pfam" id="PF02562"/>
    </source>
</evidence>
<dbReference type="GO" id="GO:0005829">
    <property type="term" value="C:cytosol"/>
    <property type="evidence" value="ECO:0007669"/>
    <property type="project" value="TreeGrafter"/>
</dbReference>
<sequence>MGNKYGDIRWKWLAEKGFNVLSDKHQYAYMQSLWSPVDIVHGCFCNSPAGTGKTTLAVLAGIYEVEIGTYDKLIYIRNTVAVRDQGFLPGTTEAKESPYMQPLIDAMDYVHPSLFEKWSNGEEGIPKVYAMSSSYSRGVTFKNAYVVIDESQNFDLHELQTLLTRVDSTCKVVVIGSTLQVDNTKLKRYGGLTPFEVYMKHFEGFNVTYHKLETNYRGAFSLLADQVLDTVNKL</sequence>
<dbReference type="InterPro" id="IPR003714">
    <property type="entry name" value="PhoH"/>
</dbReference>
<dbReference type="AlphaFoldDB" id="A0AA91Z2F6"/>
<dbReference type="GO" id="GO:0005524">
    <property type="term" value="F:ATP binding"/>
    <property type="evidence" value="ECO:0007669"/>
    <property type="project" value="UniProtKB-KW"/>
</dbReference>